<dbReference type="InterPro" id="IPR010488">
    <property type="entry name" value="Zeta_toxin_domain"/>
</dbReference>
<evidence type="ECO:0000256" key="7">
    <source>
        <dbReference type="SAM" id="MobiDB-lite"/>
    </source>
</evidence>
<dbReference type="SUPFAM" id="SSF52540">
    <property type="entry name" value="P-loop containing nucleoside triphosphate hydrolases"/>
    <property type="match status" value="1"/>
</dbReference>
<dbReference type="InterPro" id="IPR027417">
    <property type="entry name" value="P-loop_NTPase"/>
</dbReference>
<evidence type="ECO:0000256" key="6">
    <source>
        <dbReference type="ARBA" id="ARBA00048178"/>
    </source>
</evidence>
<evidence type="ECO:0000256" key="2">
    <source>
        <dbReference type="ARBA" id="ARBA00011963"/>
    </source>
</evidence>
<evidence type="ECO:0000259" key="8">
    <source>
        <dbReference type="Pfam" id="PF06414"/>
    </source>
</evidence>
<evidence type="ECO:0000256" key="4">
    <source>
        <dbReference type="ARBA" id="ARBA00022840"/>
    </source>
</evidence>
<dbReference type="RefSeq" id="WP_152170172.1">
    <property type="nucleotide sequence ID" value="NZ_CP045096.1"/>
</dbReference>
<evidence type="ECO:0000256" key="5">
    <source>
        <dbReference type="ARBA" id="ARBA00032897"/>
    </source>
</evidence>
<evidence type="ECO:0000256" key="3">
    <source>
        <dbReference type="ARBA" id="ARBA00022741"/>
    </source>
</evidence>
<protein>
    <recommendedName>
        <fullName evidence="5">UDP-N-acetylglucosamine kinase</fullName>
        <ecNumber evidence="2">2.7.1.176</ecNumber>
    </recommendedName>
    <alternativeName>
        <fullName evidence="5">UDP-N-acetylglucosamine kinase</fullName>
    </alternativeName>
</protein>
<reference evidence="9 10" key="1">
    <citation type="submission" date="2019-10" db="EMBL/GenBank/DDBJ databases">
        <title>Streptomyces sp. strain GY16 isolated from leaves of Broussonetia papyrifera.</title>
        <authorList>
            <person name="Mo P."/>
        </authorList>
    </citation>
    <scope>NUCLEOTIDE SEQUENCE [LARGE SCALE GENOMIC DNA]</scope>
    <source>
        <strain evidence="9 10">GY16</strain>
    </source>
</reference>
<keyword evidence="10" id="KW-1185">Reference proteome</keyword>
<comment type="similarity">
    <text evidence="1">Belongs to the zeta toxin family.</text>
</comment>
<dbReference type="EC" id="2.7.1.176" evidence="2"/>
<dbReference type="GO" id="GO:0016301">
    <property type="term" value="F:kinase activity"/>
    <property type="evidence" value="ECO:0007669"/>
    <property type="project" value="InterPro"/>
</dbReference>
<feature type="region of interest" description="Disordered" evidence="7">
    <location>
        <begin position="449"/>
        <end position="470"/>
    </location>
</feature>
<accession>A0A5P8K5Y1</accession>
<sequence>MADISSYHLTRPQIRDWFEEHVREFIFGGHSTSEQPVLVMVGGQPGAGKTMAMQAAQERHAAGDIIALTADDLRPLHPRYDDLMQDDPLLMVDATTQATSVWMQMAFEYARAPEHQYSIMMEGTFRDPAATLLDAEKFAKADFSVELVALAVRQERSRLDALYRYLPAADAQPGRWVFADRHDQSYRMVSATVEAAEASPHVQRVTVTNRSGADLYVNSRDTNGHLVASAQGSQAVDSERNRPFTPQEARGWLSRQADTLIAFAAAGEVTDVSRDLLRQVTGPDSELIAAMADPDTRRSHSAMKPLLQTLVDEPFQANSPVPLRLQTEQSLHEYARHLGQAEASVRNSAPPSIESGEELAARLEALGATPEVVERARNSAREDQQYAHLQTARVRDQAERLGESRAAVASELQRRSHLSPVERQAEDALRTRLNTALETVRAKQFPEAPAAVQQRIEKRHQSVRRKSESL</sequence>
<comment type="catalytic activity">
    <reaction evidence="6">
        <text>UDP-N-acetyl-alpha-D-glucosamine + ATP = UDP-N-acetyl-alpha-D-glucosamine 3'-phosphate + ADP + H(+)</text>
        <dbReference type="Rhea" id="RHEA:32671"/>
        <dbReference type="ChEBI" id="CHEBI:15378"/>
        <dbReference type="ChEBI" id="CHEBI:30616"/>
        <dbReference type="ChEBI" id="CHEBI:57705"/>
        <dbReference type="ChEBI" id="CHEBI:64353"/>
        <dbReference type="ChEBI" id="CHEBI:456216"/>
        <dbReference type="EC" id="2.7.1.176"/>
    </reaction>
</comment>
<evidence type="ECO:0000256" key="1">
    <source>
        <dbReference type="ARBA" id="ARBA00009104"/>
    </source>
</evidence>
<dbReference type="Proteomes" id="UP000327294">
    <property type="component" value="Chromosome"/>
</dbReference>
<dbReference type="Gene3D" id="3.40.50.300">
    <property type="entry name" value="P-loop containing nucleotide triphosphate hydrolases"/>
    <property type="match status" value="1"/>
</dbReference>
<dbReference type="AlphaFoldDB" id="A0A5P8K5Y1"/>
<dbReference type="EMBL" id="CP045096">
    <property type="protein sequence ID" value="QFQ98723.1"/>
    <property type="molecule type" value="Genomic_DNA"/>
</dbReference>
<keyword evidence="3" id="KW-0547">Nucleotide-binding</keyword>
<evidence type="ECO:0000313" key="9">
    <source>
        <dbReference type="EMBL" id="QFQ98723.1"/>
    </source>
</evidence>
<evidence type="ECO:0000313" key="10">
    <source>
        <dbReference type="Proteomes" id="UP000327294"/>
    </source>
</evidence>
<proteinExistence type="inferred from homology"/>
<dbReference type="GO" id="GO:0005524">
    <property type="term" value="F:ATP binding"/>
    <property type="evidence" value="ECO:0007669"/>
    <property type="project" value="UniProtKB-KW"/>
</dbReference>
<dbReference type="Pfam" id="PF06414">
    <property type="entry name" value="Zeta_toxin"/>
    <property type="match status" value="1"/>
</dbReference>
<feature type="domain" description="Zeta toxin" evidence="8">
    <location>
        <begin position="32"/>
        <end position="219"/>
    </location>
</feature>
<keyword evidence="4" id="KW-0067">ATP-binding</keyword>
<dbReference type="KEGG" id="sphv:F9278_24030"/>
<organism evidence="9 10">
    <name type="scientific">Streptomyces phaeolivaceus</name>
    <dbReference type="NCBI Taxonomy" id="2653200"/>
    <lineage>
        <taxon>Bacteria</taxon>
        <taxon>Bacillati</taxon>
        <taxon>Actinomycetota</taxon>
        <taxon>Actinomycetes</taxon>
        <taxon>Kitasatosporales</taxon>
        <taxon>Streptomycetaceae</taxon>
        <taxon>Streptomyces</taxon>
    </lineage>
</organism>
<name>A0A5P8K5Y1_9ACTN</name>
<feature type="compositionally biased region" description="Basic and acidic residues" evidence="7">
    <location>
        <begin position="455"/>
        <end position="470"/>
    </location>
</feature>
<gene>
    <name evidence="9" type="ORF">F9278_24030</name>
</gene>